<dbReference type="OrthoDB" id="9800940at2"/>
<organism evidence="2 3">
    <name type="scientific">Zeaxanthinibacter enoshimensis</name>
    <dbReference type="NCBI Taxonomy" id="392009"/>
    <lineage>
        <taxon>Bacteria</taxon>
        <taxon>Pseudomonadati</taxon>
        <taxon>Bacteroidota</taxon>
        <taxon>Flavobacteriia</taxon>
        <taxon>Flavobacteriales</taxon>
        <taxon>Flavobacteriaceae</taxon>
        <taxon>Zeaxanthinibacter</taxon>
    </lineage>
</organism>
<dbReference type="Proteomes" id="UP000295468">
    <property type="component" value="Unassembled WGS sequence"/>
</dbReference>
<keyword evidence="3" id="KW-1185">Reference proteome</keyword>
<dbReference type="PANTHER" id="PTHR42663:SF7">
    <property type="entry name" value="COENZYME PQQ SYNTHESIS PROTEIN B"/>
    <property type="match status" value="1"/>
</dbReference>
<feature type="domain" description="Metallo-beta-lactamase" evidence="1">
    <location>
        <begin position="89"/>
        <end position="286"/>
    </location>
</feature>
<dbReference type="Pfam" id="PF12706">
    <property type="entry name" value="Lactamase_B_2"/>
    <property type="match status" value="1"/>
</dbReference>
<dbReference type="AlphaFoldDB" id="A0A4R6TSH7"/>
<name>A0A4R6TSH7_9FLAO</name>
<dbReference type="Gene3D" id="3.60.15.10">
    <property type="entry name" value="Ribonuclease Z/Hydroxyacylglutathione hydrolase-like"/>
    <property type="match status" value="1"/>
</dbReference>
<dbReference type="EMBL" id="SNYI01000001">
    <property type="protein sequence ID" value="TDQ32829.1"/>
    <property type="molecule type" value="Genomic_DNA"/>
</dbReference>
<dbReference type="PANTHER" id="PTHR42663">
    <property type="entry name" value="HYDROLASE C777.06C-RELATED-RELATED"/>
    <property type="match status" value="1"/>
</dbReference>
<proteinExistence type="predicted"/>
<evidence type="ECO:0000313" key="2">
    <source>
        <dbReference type="EMBL" id="TDQ32829.1"/>
    </source>
</evidence>
<dbReference type="InterPro" id="IPR001279">
    <property type="entry name" value="Metallo-B-lactamas"/>
</dbReference>
<evidence type="ECO:0000259" key="1">
    <source>
        <dbReference type="Pfam" id="PF12706"/>
    </source>
</evidence>
<gene>
    <name evidence="2" type="ORF">CLV82_0663</name>
</gene>
<protein>
    <submittedName>
        <fullName evidence="2">Pyrroloquinoline quinone biosynthesis protein B</fullName>
    </submittedName>
</protein>
<comment type="caution">
    <text evidence="2">The sequence shown here is derived from an EMBL/GenBank/DDBJ whole genome shotgun (WGS) entry which is preliminary data.</text>
</comment>
<dbReference type="SUPFAM" id="SSF56281">
    <property type="entry name" value="Metallo-hydrolase/oxidoreductase"/>
    <property type="match status" value="1"/>
</dbReference>
<dbReference type="InterPro" id="IPR036866">
    <property type="entry name" value="RibonucZ/Hydroxyglut_hydro"/>
</dbReference>
<accession>A0A4R6TSH7</accession>
<evidence type="ECO:0000313" key="3">
    <source>
        <dbReference type="Proteomes" id="UP000295468"/>
    </source>
</evidence>
<dbReference type="RefSeq" id="WP_133642857.1">
    <property type="nucleotide sequence ID" value="NZ_SNYI01000001.1"/>
</dbReference>
<reference evidence="2 3" key="1">
    <citation type="submission" date="2019-03" db="EMBL/GenBank/DDBJ databases">
        <title>Genomic Encyclopedia of Archaeal and Bacterial Type Strains, Phase II (KMG-II): from individual species to whole genera.</title>
        <authorList>
            <person name="Goeker M."/>
        </authorList>
    </citation>
    <scope>NUCLEOTIDE SEQUENCE [LARGE SCALE GENOMIC DNA]</scope>
    <source>
        <strain evidence="2 3">DSM 18435</strain>
    </source>
</reference>
<sequence>MDRIKVLAVLSCCLFFTVQCRQQSDPGPETSSAKKDNGIRLMILGTAQDAGIPQMGCTKSCCSGKWQDPSEHQKVVSLGIIDDKDQKTYLFEATPDIGEQLQVLQQEAGASGTLPHGIFLTHAHIGHYSGLMYLGKEAVNSKAVKVYTMPRMQAFLSENGPWDQLVENQNIELTAISPGKEIILSKQLSVQPLLVPHRDEYSETVGFMIKGPARSALFIPDIDKWSRWEKDISELVKKVDLAFLDATFYDGSELPSRSMDEIPHPFVVESTALFRELETAHRKKIHFIHFNHTNPLLSAGSKASREIKTANFNISREGMQFEL</sequence>